<dbReference type="InterPro" id="IPR009594">
    <property type="entry name" value="Tscrpt_reg_HTH_AraC_N"/>
</dbReference>
<evidence type="ECO:0000256" key="1">
    <source>
        <dbReference type="ARBA" id="ARBA00023015"/>
    </source>
</evidence>
<organism evidence="4 5">
    <name type="scientific">Streptomyces hainanensis</name>
    <dbReference type="NCBI Taxonomy" id="402648"/>
    <lineage>
        <taxon>Bacteria</taxon>
        <taxon>Bacillati</taxon>
        <taxon>Actinomycetota</taxon>
        <taxon>Actinomycetes</taxon>
        <taxon>Kitasatosporales</taxon>
        <taxon>Streptomycetaceae</taxon>
        <taxon>Streptomyces</taxon>
    </lineage>
</organism>
<comment type="caution">
    <text evidence="4">The sequence shown here is derived from an EMBL/GenBank/DDBJ whole genome shotgun (WGS) entry which is preliminary data.</text>
</comment>
<dbReference type="Pfam" id="PF12833">
    <property type="entry name" value="HTH_18"/>
    <property type="match status" value="1"/>
</dbReference>
<keyword evidence="2" id="KW-0804">Transcription</keyword>
<dbReference type="SMART" id="SM00342">
    <property type="entry name" value="HTH_ARAC"/>
    <property type="match status" value="1"/>
</dbReference>
<dbReference type="Gene3D" id="1.10.10.60">
    <property type="entry name" value="Homeodomain-like"/>
    <property type="match status" value="1"/>
</dbReference>
<dbReference type="Pfam" id="PF06719">
    <property type="entry name" value="AraC_N"/>
    <property type="match status" value="1"/>
</dbReference>
<dbReference type="GO" id="GO:0003700">
    <property type="term" value="F:DNA-binding transcription factor activity"/>
    <property type="evidence" value="ECO:0007669"/>
    <property type="project" value="InterPro"/>
</dbReference>
<accession>A0A4R4T6J0</accession>
<dbReference type="AlphaFoldDB" id="A0A4R4T6J0"/>
<sequence length="274" mass="30134">MLDRLAATIDRHRSGDWCRTAVPRLGLVAVDASLEPTDMRYEPMVCFVADGAKRATAGEREWLTERGEMMLTACDLPIRAEFEKVPYRSAVLLIDGPALADVLLAIDGGPDEEPVPSGPATAPMSPELVDAVTRWVGLLDAPEDIRPLAAGIEGEILYRLLRGPLGPTLRQWSIADSAVSRVRAATHWILAHYTEPLTVAAIAEVAHMSPATLHRHFKAATGMSPLRFQKHLRLQDARRRLLAGDTTAAEVARQVGYVSPTQFNREYRRVYGLP</sequence>
<dbReference type="SUPFAM" id="SSF46689">
    <property type="entry name" value="Homeodomain-like"/>
    <property type="match status" value="2"/>
</dbReference>
<gene>
    <name evidence="4" type="ORF">E1283_21055</name>
</gene>
<proteinExistence type="predicted"/>
<reference evidence="4 5" key="1">
    <citation type="submission" date="2019-03" db="EMBL/GenBank/DDBJ databases">
        <title>Draft genome sequences of novel Actinobacteria.</title>
        <authorList>
            <person name="Sahin N."/>
            <person name="Ay H."/>
            <person name="Saygin H."/>
        </authorList>
    </citation>
    <scope>NUCLEOTIDE SEQUENCE [LARGE SCALE GENOMIC DNA]</scope>
    <source>
        <strain evidence="4 5">DSM 41900</strain>
    </source>
</reference>
<feature type="non-terminal residue" evidence="4">
    <location>
        <position position="274"/>
    </location>
</feature>
<dbReference type="EMBL" id="SMKI01000234">
    <property type="protein sequence ID" value="TDC72691.1"/>
    <property type="molecule type" value="Genomic_DNA"/>
</dbReference>
<dbReference type="GO" id="GO:0043565">
    <property type="term" value="F:sequence-specific DNA binding"/>
    <property type="evidence" value="ECO:0007669"/>
    <property type="project" value="InterPro"/>
</dbReference>
<protein>
    <submittedName>
        <fullName evidence="4">AraC family transcriptional regulator</fullName>
    </submittedName>
</protein>
<keyword evidence="1" id="KW-0805">Transcription regulation</keyword>
<dbReference type="InterPro" id="IPR018060">
    <property type="entry name" value="HTH_AraC"/>
</dbReference>
<dbReference type="InterPro" id="IPR009057">
    <property type="entry name" value="Homeodomain-like_sf"/>
</dbReference>
<dbReference type="PANTHER" id="PTHR43436">
    <property type="entry name" value="ARAC-FAMILY TRANSCRIPTIONAL REGULATOR"/>
    <property type="match status" value="1"/>
</dbReference>
<evidence type="ECO:0000259" key="3">
    <source>
        <dbReference type="PROSITE" id="PS01124"/>
    </source>
</evidence>
<evidence type="ECO:0000313" key="5">
    <source>
        <dbReference type="Proteomes" id="UP000295345"/>
    </source>
</evidence>
<dbReference type="PROSITE" id="PS01124">
    <property type="entry name" value="HTH_ARAC_FAMILY_2"/>
    <property type="match status" value="1"/>
</dbReference>
<evidence type="ECO:0000256" key="2">
    <source>
        <dbReference type="ARBA" id="ARBA00023163"/>
    </source>
</evidence>
<dbReference type="PANTHER" id="PTHR43436:SF1">
    <property type="entry name" value="TRANSCRIPTIONAL REGULATORY PROTEIN"/>
    <property type="match status" value="1"/>
</dbReference>
<name>A0A4R4T6J0_9ACTN</name>
<feature type="domain" description="HTH araC/xylS-type" evidence="3">
    <location>
        <begin position="183"/>
        <end position="274"/>
    </location>
</feature>
<dbReference type="OrthoDB" id="34150at2"/>
<keyword evidence="5" id="KW-1185">Reference proteome</keyword>
<dbReference type="Proteomes" id="UP000295345">
    <property type="component" value="Unassembled WGS sequence"/>
</dbReference>
<evidence type="ECO:0000313" key="4">
    <source>
        <dbReference type="EMBL" id="TDC72691.1"/>
    </source>
</evidence>